<dbReference type="Proteomes" id="UP001491349">
    <property type="component" value="Unassembled WGS sequence"/>
</dbReference>
<keyword evidence="2" id="KW-0378">Hydrolase</keyword>
<feature type="chain" id="PRO_5045609815" evidence="1">
    <location>
        <begin position="18"/>
        <end position="937"/>
    </location>
</feature>
<sequence length="937" mass="110649">MKKLTYILLFFSSVALAQHHTKMVVEVNSETKILHVIQELTFHNQSNDTLSFIVLNDWNNAYRDKNTPLAERFSDEFVRNFHLAQDKERGQTDNITIIDANQSMLTWERDDKYPDLIQIRLREKLLPNQKATLKLTYFVKIPSDKFTSYGYGDNGKMTLKNCFLIPARYESIAFVKYSNLNLDDAANAPSDYDLDIRIPLNLAVNSDLNEVQKEAKNSQNQYQFSGKNRLNLNLFIAIPKEYSVFKNNQVEVISNLRDNRLTDIQRAIVIDKIVNYVNENLGQYPHEKITVTQADYDRNPFYGLNQLPNFISPFPDEFMYEIKFLKTYLDNYLHNALQLDPRKDSWIINGIQVYTMMKYIDEFHPESKMMGNVAKLRILRAYNLVSLDFNGQYSYFYMLMARKNLDQPLGAPKNTLIKFNEKIASKYRAGLSLKYLDSYLENKVVQTSIRQFIDLNRKQQTNRNDFELLLTKNSPKDITWFFDKIINSRDIIDFKFDKVTKTKDSIRFSLKNKTDTHVPIPVYGVKDKNVVFKKWIDTFPKDSVFTVPRNDAEKIVINYKNEVPEFNLRNNWQSLKEFRLNSRPIKFIFFKDLEDPYYNQVVFIPTLEYNLYDGLLPGIRFHNKTILDKPFNFDVNPTISTKTQSLSGKANFMVNQFNRDSNLYSIRYQLNGHYLHYAPDAYYTKINPMVYLRFRPDDFRDNKKEMIVFKYIMIDREKSAFTVDENTENYKVFNAKYYNGKTEVTKHYNFLGDLQLSSSFGKLSGELQYRKLFNDKRQINVRWFAGTFLYNNNTSTYFDFGLDRPTDYLFEHDYLGRSETTGLFSQQSIISDGFFKSMLETRTANQWMTTINASANIWNWVELYGDIGMIKNKNKAEQFVYDSGVRLNLVTDYFELYFPVYSNNGWEIAEKNYGERIRFIVTFNPDTLIGLFTRKWF</sequence>
<keyword evidence="2" id="KW-0645">Protease</keyword>
<comment type="caution">
    <text evidence="2">The sequence shown here is derived from an EMBL/GenBank/DDBJ whole genome shotgun (WGS) entry which is preliminary data.</text>
</comment>
<keyword evidence="3" id="KW-1185">Reference proteome</keyword>
<accession>A0ABU9E5M8</accession>
<dbReference type="InterPro" id="IPR027268">
    <property type="entry name" value="Peptidase_M4/M1_CTD_sf"/>
</dbReference>
<feature type="signal peptide" evidence="1">
    <location>
        <begin position="1"/>
        <end position="17"/>
    </location>
</feature>
<keyword evidence="2" id="KW-0031">Aminopeptidase</keyword>
<gene>
    <name evidence="2" type="ORF">WMW71_10950</name>
</gene>
<keyword evidence="1" id="KW-0732">Signal</keyword>
<organism evidence="2 3">
    <name type="scientific">Flavobacterium buctense</name>
    <dbReference type="NCBI Taxonomy" id="1648146"/>
    <lineage>
        <taxon>Bacteria</taxon>
        <taxon>Pseudomonadati</taxon>
        <taxon>Bacteroidota</taxon>
        <taxon>Flavobacteriia</taxon>
        <taxon>Flavobacteriales</taxon>
        <taxon>Flavobacteriaceae</taxon>
        <taxon>Flavobacterium</taxon>
    </lineage>
</organism>
<reference evidence="2 3" key="1">
    <citation type="submission" date="2024-04" db="EMBL/GenBank/DDBJ databases">
        <title>draft genome sequnece of Flavobacterium buctense JCM 30750.</title>
        <authorList>
            <person name="Kim D.-U."/>
        </authorList>
    </citation>
    <scope>NUCLEOTIDE SEQUENCE [LARGE SCALE GENOMIC DNA]</scope>
    <source>
        <strain evidence="2 3">JCM 30750</strain>
    </source>
</reference>
<evidence type="ECO:0000313" key="3">
    <source>
        <dbReference type="Proteomes" id="UP001491349"/>
    </source>
</evidence>
<evidence type="ECO:0000313" key="2">
    <source>
        <dbReference type="EMBL" id="MEK8180857.1"/>
    </source>
</evidence>
<dbReference type="GO" id="GO:0004177">
    <property type="term" value="F:aminopeptidase activity"/>
    <property type="evidence" value="ECO:0007669"/>
    <property type="project" value="UniProtKB-KW"/>
</dbReference>
<name>A0ABU9E5M8_9FLAO</name>
<evidence type="ECO:0000256" key="1">
    <source>
        <dbReference type="SAM" id="SignalP"/>
    </source>
</evidence>
<dbReference type="RefSeq" id="WP_341432364.1">
    <property type="nucleotide sequence ID" value="NZ_JBBPCB010000007.1"/>
</dbReference>
<proteinExistence type="predicted"/>
<dbReference type="EMBL" id="JBBPCB010000007">
    <property type="protein sequence ID" value="MEK8180857.1"/>
    <property type="molecule type" value="Genomic_DNA"/>
</dbReference>
<protein>
    <submittedName>
        <fullName evidence="2">Aminopeptidase</fullName>
    </submittedName>
</protein>
<dbReference type="Gene3D" id="1.10.390.10">
    <property type="entry name" value="Neutral Protease Domain 2"/>
    <property type="match status" value="1"/>
</dbReference>